<accession>A0A080ZW53</accession>
<protein>
    <submittedName>
        <fullName evidence="1">Uncharacterized protein</fullName>
    </submittedName>
</protein>
<evidence type="ECO:0000313" key="1">
    <source>
        <dbReference type="EMBL" id="ETO70864.1"/>
    </source>
</evidence>
<sequence>MTGDSTITGHGGLGSACVAQRVKRASGISPGLSGRSKPYKL</sequence>
<proteinExistence type="predicted"/>
<evidence type="ECO:0000313" key="2">
    <source>
        <dbReference type="Proteomes" id="UP000028582"/>
    </source>
</evidence>
<name>A0A080ZW53_PHYNI</name>
<comment type="caution">
    <text evidence="1">The sequence shown here is derived from an EMBL/GenBank/DDBJ whole genome shotgun (WGS) entry which is preliminary data.</text>
</comment>
<organism evidence="1 2">
    <name type="scientific">Phytophthora nicotianae P1976</name>
    <dbReference type="NCBI Taxonomy" id="1317066"/>
    <lineage>
        <taxon>Eukaryota</taxon>
        <taxon>Sar</taxon>
        <taxon>Stramenopiles</taxon>
        <taxon>Oomycota</taxon>
        <taxon>Peronosporomycetes</taxon>
        <taxon>Peronosporales</taxon>
        <taxon>Peronosporaceae</taxon>
        <taxon>Phytophthora</taxon>
    </lineage>
</organism>
<gene>
    <name evidence="1" type="ORF">F444_12702</name>
</gene>
<dbReference type="Proteomes" id="UP000028582">
    <property type="component" value="Unassembled WGS sequence"/>
</dbReference>
<dbReference type="EMBL" id="ANJA01002253">
    <property type="protein sequence ID" value="ETO70864.1"/>
    <property type="molecule type" value="Genomic_DNA"/>
</dbReference>
<dbReference type="AlphaFoldDB" id="A0A080ZW53"/>
<reference evidence="1 2" key="1">
    <citation type="submission" date="2013-11" db="EMBL/GenBank/DDBJ databases">
        <title>The Genome Sequence of Phytophthora parasitica P1976.</title>
        <authorList>
            <consortium name="The Broad Institute Genomics Platform"/>
            <person name="Russ C."/>
            <person name="Tyler B."/>
            <person name="Panabieres F."/>
            <person name="Shan W."/>
            <person name="Tripathy S."/>
            <person name="Grunwald N."/>
            <person name="Machado M."/>
            <person name="Johnson C.S."/>
            <person name="Walker B."/>
            <person name="Young S."/>
            <person name="Zeng Q."/>
            <person name="Gargeya S."/>
            <person name="Fitzgerald M."/>
            <person name="Haas B."/>
            <person name="Abouelleil A."/>
            <person name="Allen A.W."/>
            <person name="Alvarado L."/>
            <person name="Arachchi H.M."/>
            <person name="Berlin A.M."/>
            <person name="Chapman S.B."/>
            <person name="Gainer-Dewar J."/>
            <person name="Goldberg J."/>
            <person name="Griggs A."/>
            <person name="Gujja S."/>
            <person name="Hansen M."/>
            <person name="Howarth C."/>
            <person name="Imamovic A."/>
            <person name="Ireland A."/>
            <person name="Larimer J."/>
            <person name="McCowan C."/>
            <person name="Murphy C."/>
            <person name="Pearson M."/>
            <person name="Poon T.W."/>
            <person name="Priest M."/>
            <person name="Roberts A."/>
            <person name="Saif S."/>
            <person name="Shea T."/>
            <person name="Sisk P."/>
            <person name="Sykes S."/>
            <person name="Wortman J."/>
            <person name="Nusbaum C."/>
            <person name="Birren B."/>
        </authorList>
    </citation>
    <scope>NUCLEOTIDE SEQUENCE [LARGE SCALE GENOMIC DNA]</scope>
    <source>
        <strain evidence="1 2">P1976</strain>
    </source>
</reference>